<feature type="non-terminal residue" evidence="1">
    <location>
        <position position="1"/>
    </location>
</feature>
<sequence length="228" mass="26534">AVLDKALIISNDDPDVLNNQSIALYLQSPLLKVDLFQQAFNKLNHIIQKEPHFPNALYNIGRLMLERHRDVSAKEFFALYLKVKPFGWYSKKASKLLGQRYLSYHSDHDCFQKVKPFCPIPLGRMNAQIRKQIKALKLDKHELPMSTVIGNYYSGNGYLLLVLEDVIELVEYNLRQNKSFQDLIFNQCQLLQRFAGSGSNETLLYKRFALTIQNKTIKKLVYYGNRLF</sequence>
<dbReference type="Proteomes" id="UP000189670">
    <property type="component" value="Unassembled WGS sequence"/>
</dbReference>
<reference evidence="2" key="1">
    <citation type="submission" date="2012-11" db="EMBL/GenBank/DDBJ databases">
        <authorList>
            <person name="Lucero-Rivera Y.E."/>
            <person name="Tovar-Ramirez D."/>
        </authorList>
    </citation>
    <scope>NUCLEOTIDE SEQUENCE [LARGE SCALE GENOMIC DNA]</scope>
    <source>
        <strain evidence="2">Araruama</strain>
    </source>
</reference>
<dbReference type="SUPFAM" id="SSF48452">
    <property type="entry name" value="TPR-like"/>
    <property type="match status" value="1"/>
</dbReference>
<evidence type="ECO:0000313" key="1">
    <source>
        <dbReference type="EMBL" id="ETR66419.1"/>
    </source>
</evidence>
<gene>
    <name evidence="1" type="ORF">OMM_12821</name>
</gene>
<dbReference type="Gene3D" id="1.25.40.10">
    <property type="entry name" value="Tetratricopeptide repeat domain"/>
    <property type="match status" value="1"/>
</dbReference>
<comment type="caution">
    <text evidence="1">The sequence shown here is derived from an EMBL/GenBank/DDBJ whole genome shotgun (WGS) entry which is preliminary data.</text>
</comment>
<name>A0A1V1NV02_9BACT</name>
<evidence type="ECO:0000313" key="2">
    <source>
        <dbReference type="Proteomes" id="UP000189670"/>
    </source>
</evidence>
<proteinExistence type="predicted"/>
<accession>A0A1V1NV02</accession>
<protein>
    <submittedName>
        <fullName evidence="1">Uncharacterized protein</fullName>
    </submittedName>
</protein>
<dbReference type="InterPro" id="IPR011990">
    <property type="entry name" value="TPR-like_helical_dom_sf"/>
</dbReference>
<dbReference type="AlphaFoldDB" id="A0A1V1NV02"/>
<organism evidence="1 2">
    <name type="scientific">Candidatus Magnetoglobus multicellularis str. Araruama</name>
    <dbReference type="NCBI Taxonomy" id="890399"/>
    <lineage>
        <taxon>Bacteria</taxon>
        <taxon>Pseudomonadati</taxon>
        <taxon>Thermodesulfobacteriota</taxon>
        <taxon>Desulfobacteria</taxon>
        <taxon>Desulfobacterales</taxon>
        <taxon>Desulfobacteraceae</taxon>
        <taxon>Candidatus Magnetoglobus</taxon>
    </lineage>
</organism>
<dbReference type="EMBL" id="ATBP01001998">
    <property type="protein sequence ID" value="ETR66419.1"/>
    <property type="molecule type" value="Genomic_DNA"/>
</dbReference>